<evidence type="ECO:0000256" key="1">
    <source>
        <dbReference type="ARBA" id="ARBA00004429"/>
    </source>
</evidence>
<proteinExistence type="inferred from homology"/>
<dbReference type="InterPro" id="IPR042094">
    <property type="entry name" value="T2SS_GspF_sf"/>
</dbReference>
<keyword evidence="11" id="KW-1185">Reference proteome</keyword>
<dbReference type="GO" id="GO:0015628">
    <property type="term" value="P:protein secretion by the type II secretion system"/>
    <property type="evidence" value="ECO:0007669"/>
    <property type="project" value="TreeGrafter"/>
</dbReference>
<keyword evidence="4" id="KW-0997">Cell inner membrane</keyword>
<dbReference type="PANTHER" id="PTHR30012">
    <property type="entry name" value="GENERAL SECRETION PATHWAY PROTEIN"/>
    <property type="match status" value="1"/>
</dbReference>
<dbReference type="InterPro" id="IPR018076">
    <property type="entry name" value="T2SS_GspF_dom"/>
</dbReference>
<gene>
    <name evidence="10" type="ORF">V3330_15490</name>
</gene>
<reference evidence="10 11" key="1">
    <citation type="submission" date="2024-02" db="EMBL/GenBank/DDBJ databases">
        <title>A novel Wenzhouxiangellaceae bacterium, isolated from coastal sediments.</title>
        <authorList>
            <person name="Du Z.-J."/>
            <person name="Ye Y.-Q."/>
            <person name="Zhang X.-Y."/>
        </authorList>
    </citation>
    <scope>NUCLEOTIDE SEQUENCE [LARGE SCALE GENOMIC DNA]</scope>
    <source>
        <strain evidence="10 11">CH-27</strain>
    </source>
</reference>
<feature type="domain" description="Type II secretion system protein GspF" evidence="9">
    <location>
        <begin position="274"/>
        <end position="394"/>
    </location>
</feature>
<evidence type="ECO:0000256" key="8">
    <source>
        <dbReference type="SAM" id="Phobius"/>
    </source>
</evidence>
<comment type="caution">
    <text evidence="10">The sequence shown here is derived from an EMBL/GenBank/DDBJ whole genome shotgun (WGS) entry which is preliminary data.</text>
</comment>
<evidence type="ECO:0000256" key="2">
    <source>
        <dbReference type="ARBA" id="ARBA00005745"/>
    </source>
</evidence>
<evidence type="ECO:0000256" key="3">
    <source>
        <dbReference type="ARBA" id="ARBA00022475"/>
    </source>
</evidence>
<dbReference type="GO" id="GO:0005886">
    <property type="term" value="C:plasma membrane"/>
    <property type="evidence" value="ECO:0007669"/>
    <property type="project" value="UniProtKB-SubCell"/>
</dbReference>
<name>A0AAW9RHY5_9GAMM</name>
<dbReference type="PANTHER" id="PTHR30012:SF7">
    <property type="entry name" value="PROTEIN TRANSPORT PROTEIN HOFC HOMOLOG"/>
    <property type="match status" value="1"/>
</dbReference>
<organism evidence="10 11">
    <name type="scientific">Elongatibacter sediminis</name>
    <dbReference type="NCBI Taxonomy" id="3119006"/>
    <lineage>
        <taxon>Bacteria</taxon>
        <taxon>Pseudomonadati</taxon>
        <taxon>Pseudomonadota</taxon>
        <taxon>Gammaproteobacteria</taxon>
        <taxon>Chromatiales</taxon>
        <taxon>Wenzhouxiangellaceae</taxon>
        <taxon>Elongatibacter</taxon>
    </lineage>
</organism>
<dbReference type="PRINTS" id="PR00812">
    <property type="entry name" value="BCTERIALGSPF"/>
</dbReference>
<dbReference type="Gene3D" id="1.20.81.30">
    <property type="entry name" value="Type II secretion system (T2SS), domain F"/>
    <property type="match status" value="2"/>
</dbReference>
<evidence type="ECO:0000256" key="7">
    <source>
        <dbReference type="ARBA" id="ARBA00023136"/>
    </source>
</evidence>
<feature type="transmembrane region" description="Helical" evidence="8">
    <location>
        <begin position="212"/>
        <end position="238"/>
    </location>
</feature>
<dbReference type="RefSeq" id="WP_354696359.1">
    <property type="nucleotide sequence ID" value="NZ_JAZHOG010000011.1"/>
</dbReference>
<dbReference type="AlphaFoldDB" id="A0AAW9RHY5"/>
<evidence type="ECO:0000256" key="5">
    <source>
        <dbReference type="ARBA" id="ARBA00022692"/>
    </source>
</evidence>
<evidence type="ECO:0000256" key="6">
    <source>
        <dbReference type="ARBA" id="ARBA00022989"/>
    </source>
</evidence>
<feature type="transmembrane region" description="Helical" evidence="8">
    <location>
        <begin position="166"/>
        <end position="192"/>
    </location>
</feature>
<keyword evidence="6 8" id="KW-1133">Transmembrane helix</keyword>
<keyword evidence="5 8" id="KW-0812">Transmembrane</keyword>
<feature type="transmembrane region" description="Helical" evidence="8">
    <location>
        <begin position="372"/>
        <end position="399"/>
    </location>
</feature>
<feature type="domain" description="Type II secretion system protein GspF" evidence="9">
    <location>
        <begin position="70"/>
        <end position="193"/>
    </location>
</feature>
<comment type="similarity">
    <text evidence="2">Belongs to the GSP F family.</text>
</comment>
<evidence type="ECO:0000313" key="10">
    <source>
        <dbReference type="EMBL" id="MEJ8569034.1"/>
    </source>
</evidence>
<comment type="subcellular location">
    <subcellularLocation>
        <location evidence="1">Cell inner membrane</location>
        <topology evidence="1">Multi-pass membrane protein</topology>
    </subcellularLocation>
</comment>
<accession>A0AAW9RHY5</accession>
<dbReference type="InterPro" id="IPR003004">
    <property type="entry name" value="GspF/PilC"/>
</dbReference>
<evidence type="ECO:0000313" key="11">
    <source>
        <dbReference type="Proteomes" id="UP001359886"/>
    </source>
</evidence>
<evidence type="ECO:0000256" key="4">
    <source>
        <dbReference type="ARBA" id="ARBA00022519"/>
    </source>
</evidence>
<dbReference type="FunFam" id="1.20.81.30:FF:000001">
    <property type="entry name" value="Type II secretion system protein F"/>
    <property type="match status" value="2"/>
</dbReference>
<dbReference type="Pfam" id="PF00482">
    <property type="entry name" value="T2SSF"/>
    <property type="match status" value="2"/>
</dbReference>
<keyword evidence="7 8" id="KW-0472">Membrane</keyword>
<sequence length="404" mass="43906">MPLYEYKAVAPSGETVQGTMDAPSVDLVVLKLQEAGNIPLHAREAGSGGFGLGALRMGSRGINAREVGQFTQQLATLLSAGMPLDRSLQVLLELADTERVKRTVKEIRDHVREGGSLSDALEKQHGAFSRLFVNMVRAGEVGGTLDVTLNRLSEYLERSRDLKDSIVSALVYPVLLLFLAAGSLILLLVYVIPQFTPIFEELGGDLPTITKIVLAFGALLQNFWWAIILVTVVAVIQVRRLLADDERRFSWDGRVLSMRWVGDLVGKIETARLTRTLGTLLSNGVPLLAALSIARNVITNTVLRKEVSDAAREVKTGGGLARNLAKSGRFPRLALQMISVGEETGQLDSMLMKVSDTYDIEVRNTIDRLLSIFTPVVTLLLAVLIGTIVLSVLLAILSINDLVG</sequence>
<evidence type="ECO:0000259" key="9">
    <source>
        <dbReference type="Pfam" id="PF00482"/>
    </source>
</evidence>
<dbReference type="EMBL" id="JAZHOG010000011">
    <property type="protein sequence ID" value="MEJ8569034.1"/>
    <property type="molecule type" value="Genomic_DNA"/>
</dbReference>
<keyword evidence="3" id="KW-1003">Cell membrane</keyword>
<protein>
    <submittedName>
        <fullName evidence="10">Type II secretion system F family protein</fullName>
    </submittedName>
</protein>
<dbReference type="Proteomes" id="UP001359886">
    <property type="component" value="Unassembled WGS sequence"/>
</dbReference>